<name>A0A940WTL2_9ACTN</name>
<gene>
    <name evidence="2" type="ORF">JOL79_25735</name>
</gene>
<dbReference type="RefSeq" id="WP_210158460.1">
    <property type="nucleotide sequence ID" value="NZ_JAFCNB010000017.1"/>
</dbReference>
<dbReference type="EMBL" id="JAFCNB010000017">
    <property type="protein sequence ID" value="MBP2707190.1"/>
    <property type="molecule type" value="Genomic_DNA"/>
</dbReference>
<dbReference type="Gene3D" id="3.30.70.260">
    <property type="match status" value="2"/>
</dbReference>
<evidence type="ECO:0000313" key="3">
    <source>
        <dbReference type="Proteomes" id="UP000674234"/>
    </source>
</evidence>
<evidence type="ECO:0000313" key="2">
    <source>
        <dbReference type="EMBL" id="MBP2707190.1"/>
    </source>
</evidence>
<dbReference type="Pfam" id="PF13740">
    <property type="entry name" value="ACT_6"/>
    <property type="match status" value="1"/>
</dbReference>
<keyword evidence="3" id="KW-1185">Reference proteome</keyword>
<feature type="domain" description="ACT" evidence="1">
    <location>
        <begin position="5"/>
        <end position="80"/>
    </location>
</feature>
<dbReference type="InterPro" id="IPR050990">
    <property type="entry name" value="UPF0237/GcvR_regulator"/>
</dbReference>
<proteinExistence type="predicted"/>
<sequence length="167" mass="16955">MGLYAVTAVGRDRPGAIADVTRALADFGAIGDSAAITLGGRFAMTLVASAPDGADRLREGLAHRLPGLTVTVADLASRGPDAPERLAYVLTVHGPSRAPTLPVLTGLLAEAGCDITSLTTRAPGELLVAVADVGIPAPADVASLMRRVATALDGYRVALHPAEPVVM</sequence>
<dbReference type="InterPro" id="IPR045865">
    <property type="entry name" value="ACT-like_dom_sf"/>
</dbReference>
<dbReference type="PANTHER" id="PTHR34875">
    <property type="entry name" value="UPF0237 PROTEIN MJ1558"/>
    <property type="match status" value="1"/>
</dbReference>
<dbReference type="SUPFAM" id="SSF55021">
    <property type="entry name" value="ACT-like"/>
    <property type="match status" value="2"/>
</dbReference>
<dbReference type="PANTHER" id="PTHR34875:SF6">
    <property type="entry name" value="UPF0237 PROTEIN MJ1558"/>
    <property type="match status" value="1"/>
</dbReference>
<dbReference type="Proteomes" id="UP000674234">
    <property type="component" value="Unassembled WGS sequence"/>
</dbReference>
<dbReference type="AlphaFoldDB" id="A0A940WTL2"/>
<accession>A0A940WTL2</accession>
<protein>
    <submittedName>
        <fullName evidence="2">Glycine cleavage system transcriptional repressor</fullName>
    </submittedName>
</protein>
<evidence type="ECO:0000259" key="1">
    <source>
        <dbReference type="PROSITE" id="PS51671"/>
    </source>
</evidence>
<dbReference type="PROSITE" id="PS51671">
    <property type="entry name" value="ACT"/>
    <property type="match status" value="1"/>
</dbReference>
<organism evidence="2 3">
    <name type="scientific">Microbispora oryzae</name>
    <dbReference type="NCBI Taxonomy" id="2806554"/>
    <lineage>
        <taxon>Bacteria</taxon>
        <taxon>Bacillati</taxon>
        <taxon>Actinomycetota</taxon>
        <taxon>Actinomycetes</taxon>
        <taxon>Streptosporangiales</taxon>
        <taxon>Streptosporangiaceae</taxon>
        <taxon>Microbispora</taxon>
    </lineage>
</organism>
<comment type="caution">
    <text evidence="2">The sequence shown here is derived from an EMBL/GenBank/DDBJ whole genome shotgun (WGS) entry which is preliminary data.</text>
</comment>
<reference evidence="2" key="1">
    <citation type="submission" date="2021-02" db="EMBL/GenBank/DDBJ databases">
        <title>Draft genome sequence of Microbispora sp. RL4-1S isolated from rice leaves in Thailand.</title>
        <authorList>
            <person name="Muangham S."/>
            <person name="Duangmal K."/>
        </authorList>
    </citation>
    <scope>NUCLEOTIDE SEQUENCE</scope>
    <source>
        <strain evidence="2">RL4-1S</strain>
    </source>
</reference>
<dbReference type="InterPro" id="IPR002912">
    <property type="entry name" value="ACT_dom"/>
</dbReference>